<comment type="caution">
    <text evidence="1">The sequence shown here is derived from an EMBL/GenBank/DDBJ whole genome shotgun (WGS) entry which is preliminary data.</text>
</comment>
<evidence type="ECO:0000313" key="2">
    <source>
        <dbReference type="Proteomes" id="UP001283361"/>
    </source>
</evidence>
<keyword evidence="2" id="KW-1185">Reference proteome</keyword>
<evidence type="ECO:0000313" key="1">
    <source>
        <dbReference type="EMBL" id="KAK3737151.1"/>
    </source>
</evidence>
<dbReference type="Proteomes" id="UP001283361">
    <property type="component" value="Unassembled WGS sequence"/>
</dbReference>
<organism evidence="1 2">
    <name type="scientific">Elysia crispata</name>
    <name type="common">lettuce slug</name>
    <dbReference type="NCBI Taxonomy" id="231223"/>
    <lineage>
        <taxon>Eukaryota</taxon>
        <taxon>Metazoa</taxon>
        <taxon>Spiralia</taxon>
        <taxon>Lophotrochozoa</taxon>
        <taxon>Mollusca</taxon>
        <taxon>Gastropoda</taxon>
        <taxon>Heterobranchia</taxon>
        <taxon>Euthyneura</taxon>
        <taxon>Panpulmonata</taxon>
        <taxon>Sacoglossa</taxon>
        <taxon>Placobranchoidea</taxon>
        <taxon>Plakobranchidae</taxon>
        <taxon>Elysia</taxon>
    </lineage>
</organism>
<protein>
    <submittedName>
        <fullName evidence="1">Uncharacterized protein</fullName>
    </submittedName>
</protein>
<gene>
    <name evidence="1" type="ORF">RRG08_016456</name>
</gene>
<proteinExistence type="predicted"/>
<reference evidence="1" key="1">
    <citation type="journal article" date="2023" name="G3 (Bethesda)">
        <title>A reference genome for the long-term kleptoplast-retaining sea slug Elysia crispata morphotype clarki.</title>
        <authorList>
            <person name="Eastman K.E."/>
            <person name="Pendleton A.L."/>
            <person name="Shaikh M.A."/>
            <person name="Suttiyut T."/>
            <person name="Ogas R."/>
            <person name="Tomko P."/>
            <person name="Gavelis G."/>
            <person name="Widhalm J.R."/>
            <person name="Wisecaver J.H."/>
        </authorList>
    </citation>
    <scope>NUCLEOTIDE SEQUENCE</scope>
    <source>
        <strain evidence="1">ECLA1</strain>
    </source>
</reference>
<sequence length="111" mass="12540">MIQGELYNRHGCSRYQRPPIVSRAYVTVIITSYSVLAPRACPWCDHTRTMAHPLDQKPQVAASSSCDPHHAHPVQFTEFRRGLFFYYVSSGAKSPLLKSIELPQGNNDLSH</sequence>
<name>A0AAE1CV12_9GAST</name>
<dbReference type="EMBL" id="JAWDGP010006665">
    <property type="protein sequence ID" value="KAK3737151.1"/>
    <property type="molecule type" value="Genomic_DNA"/>
</dbReference>
<accession>A0AAE1CV12</accession>
<dbReference type="AlphaFoldDB" id="A0AAE1CV12"/>